<dbReference type="SUPFAM" id="SSF52374">
    <property type="entry name" value="Nucleotidylyl transferase"/>
    <property type="match status" value="1"/>
</dbReference>
<dbReference type="PIRSF" id="PIRSF005751">
    <property type="entry name" value="Acet_citr_lig"/>
    <property type="match status" value="1"/>
</dbReference>
<gene>
    <name evidence="5" type="ORF">BET01_08060</name>
</gene>
<dbReference type="NCBIfam" id="TIGR00124">
    <property type="entry name" value="cit_ly_ligase"/>
    <property type="match status" value="1"/>
</dbReference>
<dbReference type="PANTHER" id="PTHR40599">
    <property type="entry name" value="[CITRATE [PRO-3S]-LYASE] LIGASE"/>
    <property type="match status" value="1"/>
</dbReference>
<dbReference type="InterPro" id="IPR014729">
    <property type="entry name" value="Rossmann-like_a/b/a_fold"/>
</dbReference>
<dbReference type="EMBL" id="MCIA01000032">
    <property type="protein sequence ID" value="RKD29300.1"/>
    <property type="molecule type" value="Genomic_DNA"/>
</dbReference>
<dbReference type="PROSITE" id="PS51186">
    <property type="entry name" value="GNAT"/>
    <property type="match status" value="1"/>
</dbReference>
<comment type="caution">
    <text evidence="5">The sequence shown here is derived from an EMBL/GenBank/DDBJ whole genome shotgun (WGS) entry which is preliminary data.</text>
</comment>
<dbReference type="RefSeq" id="WP_120198134.1">
    <property type="nucleotide sequence ID" value="NZ_MCIA01000032.1"/>
</dbReference>
<dbReference type="OrthoDB" id="9779753at2"/>
<keyword evidence="3 5" id="KW-0436">Ligase</keyword>
<accession>A0A419SVQ9</accession>
<evidence type="ECO:0000313" key="6">
    <source>
        <dbReference type="Proteomes" id="UP000284277"/>
    </source>
</evidence>
<dbReference type="SMART" id="SM00764">
    <property type="entry name" value="Citrate_ly_lig"/>
    <property type="match status" value="1"/>
</dbReference>
<evidence type="ECO:0000256" key="2">
    <source>
        <dbReference type="ARBA" id="ARBA00022840"/>
    </source>
</evidence>
<protein>
    <recommendedName>
        <fullName evidence="3">[Citrate [pro-3S]-lyase] ligase</fullName>
        <ecNumber evidence="3">6.2.1.22</ecNumber>
    </recommendedName>
</protein>
<reference evidence="5 6" key="1">
    <citation type="submission" date="2016-08" db="EMBL/GenBank/DDBJ databases">
        <title>A new outlook on sporulation: Clostridium algidixylanolyticum.</title>
        <authorList>
            <person name="Poppleton D.I."/>
            <person name="Gribaldo S."/>
        </authorList>
    </citation>
    <scope>NUCLEOTIDE SEQUENCE [LARGE SCALE GENOMIC DNA]</scope>
    <source>
        <strain evidence="5 6">SPL73</strain>
    </source>
</reference>
<feature type="domain" description="N-acetyltransferase" evidence="4">
    <location>
        <begin position="1"/>
        <end position="128"/>
    </location>
</feature>
<evidence type="ECO:0000313" key="5">
    <source>
        <dbReference type="EMBL" id="RKD29300.1"/>
    </source>
</evidence>
<evidence type="ECO:0000256" key="3">
    <source>
        <dbReference type="PIRNR" id="PIRNR005751"/>
    </source>
</evidence>
<dbReference type="InterPro" id="IPR005216">
    <property type="entry name" value="Citrate_lyase_ligase"/>
</dbReference>
<evidence type="ECO:0000256" key="1">
    <source>
        <dbReference type="ARBA" id="ARBA00022741"/>
    </source>
</evidence>
<dbReference type="InterPro" id="IPR000182">
    <property type="entry name" value="GNAT_dom"/>
</dbReference>
<keyword evidence="6" id="KW-1185">Reference proteome</keyword>
<dbReference type="CDD" id="cd02169">
    <property type="entry name" value="Citrate_lyase_ligase"/>
    <property type="match status" value="1"/>
</dbReference>
<dbReference type="Pfam" id="PF08218">
    <property type="entry name" value="Citrate_ly_lig"/>
    <property type="match status" value="1"/>
</dbReference>
<dbReference type="InterPro" id="IPR016181">
    <property type="entry name" value="Acyl_CoA_acyltransferase"/>
</dbReference>
<dbReference type="InterPro" id="IPR013166">
    <property type="entry name" value="Citrate_lyase_ligase_C"/>
</dbReference>
<organism evidence="5 6">
    <name type="scientific">Lacrimispora algidixylanolytica</name>
    <dbReference type="NCBI Taxonomy" id="94868"/>
    <lineage>
        <taxon>Bacteria</taxon>
        <taxon>Bacillati</taxon>
        <taxon>Bacillota</taxon>
        <taxon>Clostridia</taxon>
        <taxon>Lachnospirales</taxon>
        <taxon>Lachnospiraceae</taxon>
        <taxon>Lacrimispora</taxon>
    </lineage>
</organism>
<dbReference type="Pfam" id="PF00583">
    <property type="entry name" value="Acetyltransf_1"/>
    <property type="match status" value="1"/>
</dbReference>
<dbReference type="EC" id="6.2.1.22" evidence="3"/>
<comment type="catalytic activity">
    <reaction evidence="3">
        <text>holo-[citrate lyase ACP] + acetate + ATP = acetyl-[citrate lyase ACP] + AMP + diphosphate</text>
        <dbReference type="Rhea" id="RHEA:23788"/>
        <dbReference type="Rhea" id="RHEA-COMP:10158"/>
        <dbReference type="Rhea" id="RHEA-COMP:13710"/>
        <dbReference type="ChEBI" id="CHEBI:30089"/>
        <dbReference type="ChEBI" id="CHEBI:30616"/>
        <dbReference type="ChEBI" id="CHEBI:33019"/>
        <dbReference type="ChEBI" id="CHEBI:82683"/>
        <dbReference type="ChEBI" id="CHEBI:137976"/>
        <dbReference type="ChEBI" id="CHEBI:456215"/>
        <dbReference type="EC" id="6.2.1.22"/>
    </reaction>
</comment>
<dbReference type="AlphaFoldDB" id="A0A419SVQ9"/>
<dbReference type="PANTHER" id="PTHR40599:SF1">
    <property type="entry name" value="[CITRATE [PRO-3S]-LYASE] LIGASE"/>
    <property type="match status" value="1"/>
</dbReference>
<dbReference type="GO" id="GO:0005524">
    <property type="term" value="F:ATP binding"/>
    <property type="evidence" value="ECO:0007669"/>
    <property type="project" value="UniProtKB-UniRule"/>
</dbReference>
<sequence>MSDYSISKVSSNDKRSNQLIDQLLLGEGIRRDKNLDYTCAMFDEDFNVVATGSCYGNTLRCLAVSSEHQGEGLMNQVMSHLTEVQFSQGNSHIFLYTKSSAARFFSDLGFYEIVRIEGKVVFMENKRSGFKDYIDRLGTNKKEGDNVAAIVMNANPFTLGHLTLVEKAATENDMVHLFIVSEDVSLIPFSVRKRLILEGTSHLTNICYHDSGPYIISNATFPSYFQKDDNAVIESHALLDLGIFIKISESLGINRRYVGEEPTSLVTALYNDIMKERLPQAGIECIIIPRKEAAGAPISASTVRTLIKEGDFSHLSNFLPETTLRFFQSEEAQPIIQKIKEADQVIHY</sequence>
<dbReference type="GO" id="GO:0016829">
    <property type="term" value="F:lyase activity"/>
    <property type="evidence" value="ECO:0007669"/>
    <property type="project" value="UniProtKB-KW"/>
</dbReference>
<comment type="function">
    <text evidence="3">Acetylation of prosthetic group (2-(5''-phosphoribosyl)-3'-dephosphocoenzyme-A) of the gamma subunit of citrate lyase.</text>
</comment>
<dbReference type="Proteomes" id="UP000284277">
    <property type="component" value="Unassembled WGS sequence"/>
</dbReference>
<dbReference type="Gene3D" id="3.40.630.30">
    <property type="match status" value="1"/>
</dbReference>
<evidence type="ECO:0000259" key="4">
    <source>
        <dbReference type="PROSITE" id="PS51186"/>
    </source>
</evidence>
<dbReference type="Gene3D" id="3.40.50.620">
    <property type="entry name" value="HUPs"/>
    <property type="match status" value="1"/>
</dbReference>
<dbReference type="GO" id="GO:0008771">
    <property type="term" value="F:[citrate (pro-3S)-lyase] ligase activity"/>
    <property type="evidence" value="ECO:0007669"/>
    <property type="project" value="UniProtKB-EC"/>
</dbReference>
<name>A0A419SVQ9_9FIRM</name>
<keyword evidence="2 3" id="KW-0067">ATP-binding</keyword>
<keyword evidence="5" id="KW-0456">Lyase</keyword>
<dbReference type="GO" id="GO:0016747">
    <property type="term" value="F:acyltransferase activity, transferring groups other than amino-acyl groups"/>
    <property type="evidence" value="ECO:0007669"/>
    <property type="project" value="InterPro"/>
</dbReference>
<keyword evidence="1 3" id="KW-0547">Nucleotide-binding</keyword>
<dbReference type="SUPFAM" id="SSF55729">
    <property type="entry name" value="Acyl-CoA N-acyltransferases (Nat)"/>
    <property type="match status" value="1"/>
</dbReference>
<proteinExistence type="predicted"/>